<dbReference type="InterPro" id="IPR002110">
    <property type="entry name" value="Ankyrin_rpt"/>
</dbReference>
<evidence type="ECO:0000313" key="3">
    <source>
        <dbReference type="Proteomes" id="UP000325395"/>
    </source>
</evidence>
<sequence length="113" mass="12576">MHRLDELPLEVLLLVTSYLAKQADINAFVLSSLPLYHALRGTLYKYNVQHDHGSALLSAAKHGHARLIRPLLDAGASVSALETQNFPVKPSFPFPASVDYHMVNSSQFGFRYL</sequence>
<evidence type="ECO:0000313" key="2">
    <source>
        <dbReference type="EMBL" id="KAE8423754.1"/>
    </source>
</evidence>
<dbReference type="SUPFAM" id="SSF48403">
    <property type="entry name" value="Ankyrin repeat"/>
    <property type="match status" value="1"/>
</dbReference>
<feature type="repeat" description="ANK" evidence="1">
    <location>
        <begin position="51"/>
        <end position="83"/>
    </location>
</feature>
<proteinExistence type="predicted"/>
<dbReference type="Proteomes" id="UP000325395">
    <property type="component" value="Unassembled WGS sequence"/>
</dbReference>
<dbReference type="InterPro" id="IPR036770">
    <property type="entry name" value="Ankyrin_rpt-contain_sf"/>
</dbReference>
<organism evidence="2 3">
    <name type="scientific">Aspergillus pseudocaelatus</name>
    <dbReference type="NCBI Taxonomy" id="1825620"/>
    <lineage>
        <taxon>Eukaryota</taxon>
        <taxon>Fungi</taxon>
        <taxon>Dikarya</taxon>
        <taxon>Ascomycota</taxon>
        <taxon>Pezizomycotina</taxon>
        <taxon>Eurotiomycetes</taxon>
        <taxon>Eurotiomycetidae</taxon>
        <taxon>Eurotiales</taxon>
        <taxon>Aspergillaceae</taxon>
        <taxon>Aspergillus</taxon>
        <taxon>Aspergillus subgen. Circumdati</taxon>
    </lineage>
</organism>
<gene>
    <name evidence="2" type="ORF">BDV36DRAFT_408</name>
</gene>
<dbReference type="EMBL" id="ML735687">
    <property type="protein sequence ID" value="KAE8423754.1"/>
    <property type="molecule type" value="Genomic_DNA"/>
</dbReference>
<keyword evidence="3" id="KW-1185">Reference proteome</keyword>
<reference evidence="2 3" key="1">
    <citation type="submission" date="2019-04" db="EMBL/GenBank/DDBJ databases">
        <authorList>
            <consortium name="DOE Joint Genome Institute"/>
            <person name="Mondo S."/>
            <person name="Kjaerbolling I."/>
            <person name="Vesth T."/>
            <person name="Frisvad J.C."/>
            <person name="Nybo J.L."/>
            <person name="Theobald S."/>
            <person name="Kildgaard S."/>
            <person name="Isbrandt T."/>
            <person name="Kuo A."/>
            <person name="Sato A."/>
            <person name="Lyhne E.K."/>
            <person name="Kogle M.E."/>
            <person name="Wiebenga A."/>
            <person name="Kun R.S."/>
            <person name="Lubbers R.J."/>
            <person name="Makela M.R."/>
            <person name="Barry K."/>
            <person name="Chovatia M."/>
            <person name="Clum A."/>
            <person name="Daum C."/>
            <person name="Haridas S."/>
            <person name="He G."/>
            <person name="LaButti K."/>
            <person name="Lipzen A."/>
            <person name="Riley R."/>
            <person name="Salamov A."/>
            <person name="Simmons B.A."/>
            <person name="Magnuson J.K."/>
            <person name="Henrissat B."/>
            <person name="Mortensen U.H."/>
            <person name="Larsen T.O."/>
            <person name="Devries R.P."/>
            <person name="Grigoriev I.V."/>
            <person name="Machida M."/>
            <person name="Baker S.E."/>
            <person name="Andersen M.R."/>
            <person name="Cantor M.N."/>
            <person name="Hua S.X."/>
        </authorList>
    </citation>
    <scope>NUCLEOTIDE SEQUENCE [LARGE SCALE GENOMIC DNA]</scope>
    <source>
        <strain evidence="2 3">CBS 117616</strain>
    </source>
</reference>
<protein>
    <recommendedName>
        <fullName evidence="4">Ankyrin repeat-containing domain protein</fullName>
    </recommendedName>
</protein>
<keyword evidence="1" id="KW-0040">ANK repeat</keyword>
<evidence type="ECO:0008006" key="4">
    <source>
        <dbReference type="Google" id="ProtNLM"/>
    </source>
</evidence>
<dbReference type="Gene3D" id="1.25.40.20">
    <property type="entry name" value="Ankyrin repeat-containing domain"/>
    <property type="match status" value="1"/>
</dbReference>
<accession>A0ABQ6X341</accession>
<evidence type="ECO:0000256" key="1">
    <source>
        <dbReference type="PROSITE-ProRule" id="PRU00023"/>
    </source>
</evidence>
<name>A0ABQ6X341_9EURO</name>
<dbReference type="PROSITE" id="PS50088">
    <property type="entry name" value="ANK_REPEAT"/>
    <property type="match status" value="1"/>
</dbReference>